<name>A0A378WAP4_9MYCO</name>
<gene>
    <name evidence="1" type="ORF">NCTC4524_05450</name>
</gene>
<accession>A0A378WAP4</accession>
<evidence type="ECO:0000313" key="2">
    <source>
        <dbReference type="Proteomes" id="UP000254945"/>
    </source>
</evidence>
<proteinExistence type="predicted"/>
<reference evidence="1 2" key="1">
    <citation type="submission" date="2018-06" db="EMBL/GenBank/DDBJ databases">
        <authorList>
            <consortium name="Pathogen Informatics"/>
            <person name="Doyle S."/>
        </authorList>
    </citation>
    <scope>NUCLEOTIDE SEQUENCE [LARGE SCALE GENOMIC DNA]</scope>
    <source>
        <strain evidence="1 2">NCTC4524</strain>
    </source>
</reference>
<dbReference type="STRING" id="1796.ABW05_18940"/>
<sequence>MPGPSLYWIDAIVEVSPATVDGLKASYRPVPTANQPDVWETLRGNLPQGGYLAGDQLDQAFRSTRINAQVFLAESAPVIVITATGE</sequence>
<organism evidence="1 2">
    <name type="scientific">Mycolicibacterium senegalense</name>
    <dbReference type="NCBI Taxonomy" id="1796"/>
    <lineage>
        <taxon>Bacteria</taxon>
        <taxon>Bacillati</taxon>
        <taxon>Actinomycetota</taxon>
        <taxon>Actinomycetes</taxon>
        <taxon>Mycobacteriales</taxon>
        <taxon>Mycobacteriaceae</taxon>
        <taxon>Mycolicibacterium</taxon>
    </lineage>
</organism>
<dbReference type="Proteomes" id="UP000254945">
    <property type="component" value="Unassembled WGS sequence"/>
</dbReference>
<dbReference type="EMBL" id="UGQQ01000002">
    <property type="protein sequence ID" value="SUA29452.1"/>
    <property type="molecule type" value="Genomic_DNA"/>
</dbReference>
<dbReference type="AlphaFoldDB" id="A0A378WAP4"/>
<protein>
    <submittedName>
        <fullName evidence="1">Uncharacterized protein</fullName>
    </submittedName>
</protein>
<evidence type="ECO:0000313" key="1">
    <source>
        <dbReference type="EMBL" id="SUA29452.1"/>
    </source>
</evidence>